<dbReference type="Pfam" id="PF13585">
    <property type="entry name" value="CHU_C"/>
    <property type="match status" value="1"/>
</dbReference>
<reference evidence="3" key="1">
    <citation type="submission" date="2016-10" db="EMBL/GenBank/DDBJ databases">
        <title>Sequence of Gallionella enrichment culture.</title>
        <authorList>
            <person name="Poehlein A."/>
            <person name="Muehling M."/>
            <person name="Daniel R."/>
        </authorList>
    </citation>
    <scope>NUCLEOTIDE SEQUENCE</scope>
</reference>
<feature type="domain" description="GEVED" evidence="2">
    <location>
        <begin position="330"/>
        <end position="407"/>
    </location>
</feature>
<organism evidence="3">
    <name type="scientific">mine drainage metagenome</name>
    <dbReference type="NCBI Taxonomy" id="410659"/>
    <lineage>
        <taxon>unclassified sequences</taxon>
        <taxon>metagenomes</taxon>
        <taxon>ecological metagenomes</taxon>
    </lineage>
</organism>
<proteinExistence type="predicted"/>
<sequence>MTRRKVLYVFIFLLAIFSANKSFGQYADLGTGNLKNQIWWFDWNGFSLNEGASKTFTTTDGLTVKIVFSKVSGQTMLPSVMNTWSGAVLHYLYDFSNSSIKPALYDLTTTSSFTSNYSLNITATRNGVPTKFTFVAADAEASAINLEYTTLKTDGTNWTTIDFFRNSSQTSNPLSGCGTNSVVITDTYGGVVGIGQNPVLATDAQNNGVLNVDVSLDEKAIKGGGMGMAFGIFAPVDMGDLPASFGSASHALQYVVNNACNYNTPFPSLVQNTNIKLGNIAGDADATDTTDDNMRGVADEEAIQYFPIYDGKGTYSLTLKLGNTSGGPVYLSGWFDSNNNGKFELNEMTLVTVPNNSINAVITWTGLPANISASFIGFRFRISSDILAVQSPVGFAKDGEVEDYLVQIMRSQNVIASFIAPDTVCVNTSININNNSVGASSYYWNFCVADIHQLPVGNNLGNPNSILNTPVYMDYTFANGNYYGFVTNNYPGGLVRLDYGNSLLNTPIAHNLGTLNGVIQNTAEGVQIVNNGNQWYVIIVGGDITGGINPYIIAVSLGTDITNNSPTAVNWGNIGNLSYPHKLYVFNDNGHWYGITANTSNSTITRFDFGSDISNAPSGTNLGNIGNLSSPTGLQVINENGLWYLFVTNAVGSTLSRLDFGNSLLNTPTGVNLGNPNNLLSTGWDIYIMKYCGSNVAYIINANTTIGQYDIVKLDFAGSLLNTPTAVSMGNIGNLNFPHSLSKIFRVNNDLYSFITNVRNNSLSRLQFQGCTNSSNANSTAQTPPLFTYNQSGIYNINLTIDEGLASQTSICKQIVVKTPERLSISKDTSICKGDSVQLKIVGGKTYQWSPSLSLSNSSINNPIAYPVNQTKYFVTVNDKAGCIQNDSITISIIPVPTFSLQPSSENLCYGDSVTLTASGGDSYQWLGSTDIQNIYSPVVIVKPTVSTTYPVCIFSKTCNVKDTLKTIVTVNPIPNISITKSNDLDCFNGSAFLNANGGTQYNWSPSDGLSSPIISNPEVKIIQTTKYTVTVTSSNGCSSTDTVTVKVINNSTNQYLVPNAFTPNGDGLNDCFGIKGWGVVLNFEFSIFNRWGERIFFTTDPSNCWNGNYKSIPQSMGTFIYKIKAKTLCGDVERNGTLVLLR</sequence>
<comment type="caution">
    <text evidence="3">The sequence shown here is derived from an EMBL/GenBank/DDBJ whole genome shotgun (WGS) entry which is preliminary data.</text>
</comment>
<dbReference type="InterPro" id="IPR040683">
    <property type="entry name" value="CshA_NR2"/>
</dbReference>
<evidence type="ECO:0000313" key="3">
    <source>
        <dbReference type="EMBL" id="OIR05733.1"/>
    </source>
</evidence>
<gene>
    <name evidence="3" type="ORF">GALL_121680</name>
</gene>
<dbReference type="Gene3D" id="2.60.40.10">
    <property type="entry name" value="Immunoglobulins"/>
    <property type="match status" value="1"/>
</dbReference>
<dbReference type="NCBIfam" id="TIGR04131">
    <property type="entry name" value="Bac_Flav_CTERM"/>
    <property type="match status" value="1"/>
</dbReference>
<feature type="domain" description="Surface adhesin CshA non-repetitive" evidence="1">
    <location>
        <begin position="36"/>
        <end position="233"/>
    </location>
</feature>
<dbReference type="InterPro" id="IPR026341">
    <property type="entry name" value="T9SS_type_B"/>
</dbReference>
<accession>A0A1J5SNT6</accession>
<evidence type="ECO:0000259" key="1">
    <source>
        <dbReference type="Pfam" id="PF18651"/>
    </source>
</evidence>
<name>A0A1J5SNT6_9ZZZZ</name>
<dbReference type="InterPro" id="IPR045474">
    <property type="entry name" value="GEVED"/>
</dbReference>
<dbReference type="Pfam" id="PF20009">
    <property type="entry name" value="GEVED"/>
    <property type="match status" value="1"/>
</dbReference>
<dbReference type="AlphaFoldDB" id="A0A1J5SNT6"/>
<dbReference type="SUPFAM" id="SSF49299">
    <property type="entry name" value="PKD domain"/>
    <property type="match status" value="1"/>
</dbReference>
<evidence type="ECO:0000259" key="2">
    <source>
        <dbReference type="Pfam" id="PF20009"/>
    </source>
</evidence>
<dbReference type="InterPro" id="IPR035986">
    <property type="entry name" value="PKD_dom_sf"/>
</dbReference>
<dbReference type="EMBL" id="MLJW01000048">
    <property type="protein sequence ID" value="OIR05733.1"/>
    <property type="molecule type" value="Genomic_DNA"/>
</dbReference>
<dbReference type="Pfam" id="PF18651">
    <property type="entry name" value="CshA_NR2"/>
    <property type="match status" value="1"/>
</dbReference>
<dbReference type="InterPro" id="IPR013783">
    <property type="entry name" value="Ig-like_fold"/>
</dbReference>
<protein>
    <submittedName>
        <fullName evidence="3">Uncharacterized protein</fullName>
    </submittedName>
</protein>